<proteinExistence type="predicted"/>
<accession>A0A481YRL7</accession>
<sequence length="166" mass="18102">MSKAFVTVLRGDVGGAPQSIPDVTWTTVLYDIVQTDGQHVNMYNATTLPLTGLFTIPLSGWYDFEAEISWSDVTGTIRAARILVNQDPLFPVFVGQWDDDQITNRIRHRLMLAQGQTLQIQIFQESGGGALDLAATLDPGTIGQPGHATNGMLTLVKECPNNPPCF</sequence>
<protein>
    <submittedName>
        <fullName evidence="1">C1q domain protein</fullName>
    </submittedName>
</protein>
<name>A0A481YRL7_9VIRU</name>
<dbReference type="InterPro" id="IPR008983">
    <property type="entry name" value="Tumour_necrosis_fac-like_dom"/>
</dbReference>
<gene>
    <name evidence="1" type="ORF">LCMAC101_01620</name>
</gene>
<dbReference type="EMBL" id="MK500327">
    <property type="protein sequence ID" value="QBK85567.1"/>
    <property type="molecule type" value="Genomic_DNA"/>
</dbReference>
<evidence type="ECO:0000313" key="1">
    <source>
        <dbReference type="EMBL" id="QBK85567.1"/>
    </source>
</evidence>
<dbReference type="Gene3D" id="2.60.120.40">
    <property type="match status" value="1"/>
</dbReference>
<organism evidence="1">
    <name type="scientific">Marseillevirus LCMAC101</name>
    <dbReference type="NCBI Taxonomy" id="2506602"/>
    <lineage>
        <taxon>Viruses</taxon>
        <taxon>Varidnaviria</taxon>
        <taxon>Bamfordvirae</taxon>
        <taxon>Nucleocytoviricota</taxon>
        <taxon>Megaviricetes</taxon>
        <taxon>Pimascovirales</taxon>
        <taxon>Pimascovirales incertae sedis</taxon>
        <taxon>Marseilleviridae</taxon>
    </lineage>
</organism>
<reference evidence="1" key="1">
    <citation type="journal article" date="2019" name="MBio">
        <title>Virus Genomes from Deep Sea Sediments Expand the Ocean Megavirome and Support Independent Origins of Viral Gigantism.</title>
        <authorList>
            <person name="Backstrom D."/>
            <person name="Yutin N."/>
            <person name="Jorgensen S.L."/>
            <person name="Dharamshi J."/>
            <person name="Homa F."/>
            <person name="Zaremba-Niedwiedzka K."/>
            <person name="Spang A."/>
            <person name="Wolf Y.I."/>
            <person name="Koonin E.V."/>
            <person name="Ettema T.J."/>
        </authorList>
    </citation>
    <scope>NUCLEOTIDE SEQUENCE</scope>
</reference>